<proteinExistence type="predicted"/>
<reference evidence="1 2" key="1">
    <citation type="submission" date="2017-01" db="EMBL/GenBank/DDBJ databases">
        <title>Deconstructing symbiosis and pathogenesis requirements using a combined genomic-metabolomic approach.</title>
        <authorList>
            <person name="Tobias N.J."/>
            <person name="Wolff H."/>
            <person name="Djahanschiri B."/>
            <person name="Ebersberger I."/>
            <person name="Bode H.B."/>
        </authorList>
    </citation>
    <scope>NUCLEOTIDE SEQUENCE [LARGE SCALE GENOMIC DNA]</scope>
    <source>
        <strain evidence="1 2">DSM 4764</strain>
    </source>
</reference>
<sequence length="42" mass="4653">MPKDGNSIPAMIEKLKQEGLVTLGEQQDVTLDIRKRIDTASI</sequence>
<accession>A0A1Y2SQY6</accession>
<evidence type="ECO:0000313" key="1">
    <source>
        <dbReference type="EMBL" id="OTA21413.1"/>
    </source>
</evidence>
<dbReference type="RefSeq" id="WP_279625501.1">
    <property type="nucleotide sequence ID" value="NZ_CAWNHF010000134.1"/>
</dbReference>
<dbReference type="AlphaFoldDB" id="A0A1Y2SQY6"/>
<organism evidence="1 2">
    <name type="scientific">Xenorhabdus beddingii</name>
    <dbReference type="NCBI Taxonomy" id="40578"/>
    <lineage>
        <taxon>Bacteria</taxon>
        <taxon>Pseudomonadati</taxon>
        <taxon>Pseudomonadota</taxon>
        <taxon>Gammaproteobacteria</taxon>
        <taxon>Enterobacterales</taxon>
        <taxon>Morganellaceae</taxon>
        <taxon>Xenorhabdus</taxon>
    </lineage>
</organism>
<protein>
    <submittedName>
        <fullName evidence="1">Aldehyde reductase</fullName>
    </submittedName>
</protein>
<gene>
    <name evidence="1" type="ORF">Xbed_00642</name>
</gene>
<evidence type="ECO:0000313" key="2">
    <source>
        <dbReference type="Proteomes" id="UP000194204"/>
    </source>
</evidence>
<keyword evidence="2" id="KW-1185">Reference proteome</keyword>
<dbReference type="Proteomes" id="UP000194204">
    <property type="component" value="Unassembled WGS sequence"/>
</dbReference>
<comment type="caution">
    <text evidence="1">The sequence shown here is derived from an EMBL/GenBank/DDBJ whole genome shotgun (WGS) entry which is preliminary data.</text>
</comment>
<dbReference type="EMBL" id="MUBK01000003">
    <property type="protein sequence ID" value="OTA21413.1"/>
    <property type="molecule type" value="Genomic_DNA"/>
</dbReference>
<name>A0A1Y2SQY6_9GAMM</name>
<dbReference type="STRING" id="40578.Xbed_00642"/>